<dbReference type="InterPro" id="IPR029055">
    <property type="entry name" value="Ntn_hydrolases_N"/>
</dbReference>
<evidence type="ECO:0000256" key="1">
    <source>
        <dbReference type="ARBA" id="ARBA00006586"/>
    </source>
</evidence>
<keyword evidence="6" id="KW-1185">Reference proteome</keyword>
<feature type="compositionally biased region" description="Basic and acidic residues" evidence="4">
    <location>
        <begin position="787"/>
        <end position="803"/>
    </location>
</feature>
<organism evidence="5 6">
    <name type="scientific">Ideonella paludis</name>
    <dbReference type="NCBI Taxonomy" id="1233411"/>
    <lineage>
        <taxon>Bacteria</taxon>
        <taxon>Pseudomonadati</taxon>
        <taxon>Pseudomonadota</taxon>
        <taxon>Betaproteobacteria</taxon>
        <taxon>Burkholderiales</taxon>
        <taxon>Sphaerotilaceae</taxon>
        <taxon>Ideonella</taxon>
    </lineage>
</organism>
<dbReference type="InterPro" id="IPR023343">
    <property type="entry name" value="Penicillin_amidase_dom1"/>
</dbReference>
<reference evidence="5 6" key="1">
    <citation type="submission" date="2021-04" db="EMBL/GenBank/DDBJ databases">
        <title>The genome sequence of type strain Ideonella paludis KCTC 32238.</title>
        <authorList>
            <person name="Liu Y."/>
        </authorList>
    </citation>
    <scope>NUCLEOTIDE SEQUENCE [LARGE SCALE GENOMIC DNA]</scope>
    <source>
        <strain evidence="5 6">KCTC 32238</strain>
    </source>
</reference>
<feature type="region of interest" description="Disordered" evidence="4">
    <location>
        <begin position="772"/>
        <end position="827"/>
    </location>
</feature>
<evidence type="ECO:0000256" key="4">
    <source>
        <dbReference type="SAM" id="MobiDB-lite"/>
    </source>
</evidence>
<dbReference type="PIRSF" id="PIRSF001227">
    <property type="entry name" value="Pen_acylase"/>
    <property type="match status" value="1"/>
</dbReference>
<dbReference type="SUPFAM" id="SSF56235">
    <property type="entry name" value="N-terminal nucleophile aminohydrolases (Ntn hydrolases)"/>
    <property type="match status" value="1"/>
</dbReference>
<dbReference type="Gene3D" id="1.10.439.10">
    <property type="entry name" value="Penicillin Amidohydrolase, domain 1"/>
    <property type="match status" value="1"/>
</dbReference>
<comment type="similarity">
    <text evidence="1">Belongs to the peptidase S45 family.</text>
</comment>
<dbReference type="Pfam" id="PF01804">
    <property type="entry name" value="Penicil_amidase"/>
    <property type="match status" value="1"/>
</dbReference>
<dbReference type="EMBL" id="JAGQDG010000009">
    <property type="protein sequence ID" value="MBQ0937744.1"/>
    <property type="molecule type" value="Genomic_DNA"/>
</dbReference>
<dbReference type="Gene3D" id="3.60.20.10">
    <property type="entry name" value="Glutamine Phosphoribosylpyrophosphate, subunit 1, domain 1"/>
    <property type="match status" value="1"/>
</dbReference>
<evidence type="ECO:0000256" key="2">
    <source>
        <dbReference type="ARBA" id="ARBA00022801"/>
    </source>
</evidence>
<name>A0ABS5E339_9BURK</name>
<dbReference type="Proteomes" id="UP000672097">
    <property type="component" value="Unassembled WGS sequence"/>
</dbReference>
<proteinExistence type="inferred from homology"/>
<protein>
    <submittedName>
        <fullName evidence="5">Penicillin acylase family protein</fullName>
    </submittedName>
</protein>
<dbReference type="Gene3D" id="2.30.120.10">
    <property type="match status" value="1"/>
</dbReference>
<dbReference type="Gene3D" id="1.10.1400.10">
    <property type="match status" value="1"/>
</dbReference>
<dbReference type="InterPro" id="IPR002692">
    <property type="entry name" value="S45"/>
</dbReference>
<evidence type="ECO:0000313" key="6">
    <source>
        <dbReference type="Proteomes" id="UP000672097"/>
    </source>
</evidence>
<keyword evidence="2" id="KW-0378">Hydrolase</keyword>
<dbReference type="RefSeq" id="WP_210811403.1">
    <property type="nucleotide sequence ID" value="NZ_JAGQDG010000009.1"/>
</dbReference>
<sequence>MKPWLKRSLIATATLIALGVGSATWFVQQRLPQRGGEVAVTGLKAPVTVRYDEAGVPHIQAQNEADLYRTLGWVHAQDRLFQMEMMRRLSRGELAEVLGPKLLPTDKLMRTLTLRDEADKRAAALDSNAPSTQALQAYLDGINAFQDSHPVPLEFALLGIPKRPFTTADTLSVAGYLAYSFASAFRTGPVLTQIRDELGPEYLKAFDLAWVPDGAVAEGERQATAAGLPAATPASPKPAAALLKPADKQTLAALGQLSDSALALAQVPLFEGSNAWVVAGSRSASGKPILAGDPHISFAAPAVWYEAHLQSPGFELYGHFGALNPMALLGMNSQFGWSLTMFQNDDIDLVAETVNPANPKQVMVGGQWVELTERTETIKVKGQAPVTLTLRRSPHGPIISDALTTGREQSRPIAMWWTQLVAPNPAVEAFYQLNRADTLDKARQAVEGIHAPGLNVVWANTQGDIAWWAAAKLPQRPAGVNPAFVLDGSKGEADKPGFHPFSSNPQEENPARGYIVSANHQPAAATPAPGYYNLWDRALRLDRQLRDPTQRWTAATTHALQLDTETTYAQRVLKPLLPRLNELVKAPEEQALLQQLAQWPGRYDMELTAPTLFQQFLYDLAREAMADELGGDSQDGAAPTPFSNLRRTKALDHALPRLAADAHSPWWDKRDTPAKETRDDVLKAAWAATLQHLRATFGKDPAQWTWGRAHTLTHGHPLGQQKPLDKLFNIGPLPVPGGREVPNNYSGPLGPAPWAVAYGPSTRRVIDFAAPHKAQGGNPVGQSGVWPDRHYRDQAEGHARGETRPQWLAEEDVARQTASTLKLVPPR</sequence>
<keyword evidence="3" id="KW-0865">Zymogen</keyword>
<comment type="caution">
    <text evidence="5">The sequence shown here is derived from an EMBL/GenBank/DDBJ whole genome shotgun (WGS) entry which is preliminary data.</text>
</comment>
<dbReference type="InterPro" id="IPR014395">
    <property type="entry name" value="Pen/GL7ACA/AHL_acylase"/>
</dbReference>
<dbReference type="PANTHER" id="PTHR34218">
    <property type="entry name" value="PEPTIDASE S45 PENICILLIN AMIDASE"/>
    <property type="match status" value="1"/>
</dbReference>
<dbReference type="InterPro" id="IPR043146">
    <property type="entry name" value="Penicillin_amidase_N_B-knob"/>
</dbReference>
<dbReference type="InterPro" id="IPR043147">
    <property type="entry name" value="Penicillin_amidase_A-knob"/>
</dbReference>
<accession>A0ABS5E339</accession>
<evidence type="ECO:0000256" key="3">
    <source>
        <dbReference type="ARBA" id="ARBA00023145"/>
    </source>
</evidence>
<gene>
    <name evidence="5" type="ORF">KAK11_20635</name>
</gene>
<dbReference type="CDD" id="cd03747">
    <property type="entry name" value="Ntn_PGA_like"/>
    <property type="match status" value="1"/>
</dbReference>
<dbReference type="PANTHER" id="PTHR34218:SF5">
    <property type="entry name" value="PENICILLIN ACYLASE FAMILY PROTEIN"/>
    <property type="match status" value="1"/>
</dbReference>
<evidence type="ECO:0000313" key="5">
    <source>
        <dbReference type="EMBL" id="MBQ0937744.1"/>
    </source>
</evidence>